<organism evidence="2">
    <name type="scientific">Arundo donax</name>
    <name type="common">Giant reed</name>
    <name type="synonym">Donax arundinaceus</name>
    <dbReference type="NCBI Taxonomy" id="35708"/>
    <lineage>
        <taxon>Eukaryota</taxon>
        <taxon>Viridiplantae</taxon>
        <taxon>Streptophyta</taxon>
        <taxon>Embryophyta</taxon>
        <taxon>Tracheophyta</taxon>
        <taxon>Spermatophyta</taxon>
        <taxon>Magnoliopsida</taxon>
        <taxon>Liliopsida</taxon>
        <taxon>Poales</taxon>
        <taxon>Poaceae</taxon>
        <taxon>PACMAD clade</taxon>
        <taxon>Arundinoideae</taxon>
        <taxon>Arundineae</taxon>
        <taxon>Arundo</taxon>
    </lineage>
</organism>
<protein>
    <submittedName>
        <fullName evidence="2">Uncharacterized protein</fullName>
    </submittedName>
</protein>
<reference evidence="2" key="1">
    <citation type="submission" date="2014-09" db="EMBL/GenBank/DDBJ databases">
        <authorList>
            <person name="Magalhaes I.L.F."/>
            <person name="Oliveira U."/>
            <person name="Santos F.R."/>
            <person name="Vidigal T.H.D.A."/>
            <person name="Brescovit A.D."/>
            <person name="Santos A.J."/>
        </authorList>
    </citation>
    <scope>NUCLEOTIDE SEQUENCE</scope>
    <source>
        <tissue evidence="2">Shoot tissue taken approximately 20 cm above the soil surface</tissue>
    </source>
</reference>
<reference evidence="2" key="2">
    <citation type="journal article" date="2015" name="Data Brief">
        <title>Shoot transcriptome of the giant reed, Arundo donax.</title>
        <authorList>
            <person name="Barrero R.A."/>
            <person name="Guerrero F.D."/>
            <person name="Moolhuijzen P."/>
            <person name="Goolsby J.A."/>
            <person name="Tidwell J."/>
            <person name="Bellgard S.E."/>
            <person name="Bellgard M.I."/>
        </authorList>
    </citation>
    <scope>NUCLEOTIDE SEQUENCE</scope>
    <source>
        <tissue evidence="2">Shoot tissue taken approximately 20 cm above the soil surface</tissue>
    </source>
</reference>
<dbReference type="EMBL" id="GBRH01210449">
    <property type="protein sequence ID" value="JAD87446.1"/>
    <property type="molecule type" value="Transcribed_RNA"/>
</dbReference>
<feature type="region of interest" description="Disordered" evidence="1">
    <location>
        <begin position="42"/>
        <end position="65"/>
    </location>
</feature>
<proteinExistence type="predicted"/>
<accession>A0A0A9DI08</accession>
<evidence type="ECO:0000313" key="2">
    <source>
        <dbReference type="EMBL" id="JAD87446.1"/>
    </source>
</evidence>
<dbReference type="AlphaFoldDB" id="A0A0A9DI08"/>
<evidence type="ECO:0000256" key="1">
    <source>
        <dbReference type="SAM" id="MobiDB-lite"/>
    </source>
</evidence>
<name>A0A0A9DI08_ARUDO</name>
<sequence length="65" mass="7105">MIYSFSSLTAGRNADCNLPMMTTSWRRSSVRGLVVANVRARATAGEREERQGGSIPSFRADLCVP</sequence>